<reference evidence="2 3" key="1">
    <citation type="submission" date="2016-11" db="EMBL/GenBank/DDBJ databases">
        <title>Study of marine rhodopsin-containing bacteria.</title>
        <authorList>
            <person name="Yoshizawa S."/>
            <person name="Kumagai Y."/>
            <person name="Kogure K."/>
        </authorList>
    </citation>
    <scope>NUCLEOTIDE SEQUENCE [LARGE SCALE GENOMIC DNA]</scope>
    <source>
        <strain evidence="2 3">SG-29</strain>
    </source>
</reference>
<organism evidence="2 3">
    <name type="scientific">Rubricoccus marinus</name>
    <dbReference type="NCBI Taxonomy" id="716817"/>
    <lineage>
        <taxon>Bacteria</taxon>
        <taxon>Pseudomonadati</taxon>
        <taxon>Rhodothermota</taxon>
        <taxon>Rhodothermia</taxon>
        <taxon>Rhodothermales</taxon>
        <taxon>Rubricoccaceae</taxon>
        <taxon>Rubricoccus</taxon>
    </lineage>
</organism>
<dbReference type="AlphaFoldDB" id="A0A259TU00"/>
<dbReference type="InterPro" id="IPR009045">
    <property type="entry name" value="Zn_M74/Hedgehog-like"/>
</dbReference>
<sequence>MPVTGDTQGLHDEVLTRLKRISKRLGKDVVVTSGKRPGSPSDSAHNSGIAADARVDGLTSVAFADELVKEGFTGVGEYYTEGGAEERFAHGDLRGLPAAANAGPYAPGGSKSKPLCWYRVGTAYTYGSRKSGHSCPQ</sequence>
<dbReference type="EMBL" id="MQWB01000011">
    <property type="protein sequence ID" value="OZC01262.1"/>
    <property type="molecule type" value="Genomic_DNA"/>
</dbReference>
<dbReference type="RefSeq" id="WP_094551690.1">
    <property type="nucleotide sequence ID" value="NZ_MQWB01000011.1"/>
</dbReference>
<accession>A0A259TU00</accession>
<name>A0A259TU00_9BACT</name>
<keyword evidence="3" id="KW-1185">Reference proteome</keyword>
<dbReference type="InParanoid" id="A0A259TU00"/>
<dbReference type="SUPFAM" id="SSF55166">
    <property type="entry name" value="Hedgehog/DD-peptidase"/>
    <property type="match status" value="1"/>
</dbReference>
<evidence type="ECO:0000313" key="3">
    <source>
        <dbReference type="Proteomes" id="UP000216446"/>
    </source>
</evidence>
<evidence type="ECO:0000313" key="2">
    <source>
        <dbReference type="EMBL" id="OZC01262.1"/>
    </source>
</evidence>
<dbReference type="Proteomes" id="UP000216446">
    <property type="component" value="Unassembled WGS sequence"/>
</dbReference>
<protein>
    <recommendedName>
        <fullName evidence="4">Peptidase M15A C-terminal domain-containing protein</fullName>
    </recommendedName>
</protein>
<evidence type="ECO:0008006" key="4">
    <source>
        <dbReference type="Google" id="ProtNLM"/>
    </source>
</evidence>
<comment type="caution">
    <text evidence="2">The sequence shown here is derived from an EMBL/GenBank/DDBJ whole genome shotgun (WGS) entry which is preliminary data.</text>
</comment>
<gene>
    <name evidence="2" type="ORF">BSZ36_17600</name>
</gene>
<evidence type="ECO:0000256" key="1">
    <source>
        <dbReference type="SAM" id="MobiDB-lite"/>
    </source>
</evidence>
<proteinExistence type="predicted"/>
<feature type="region of interest" description="Disordered" evidence="1">
    <location>
        <begin position="29"/>
        <end position="48"/>
    </location>
</feature>
<dbReference type="Gene3D" id="3.30.1380.10">
    <property type="match status" value="1"/>
</dbReference>